<accession>A0ABS0IAG7</accession>
<sequence length="285" mass="30166">MKLISLLDHLAATPPAGGAAPRRALLQQLGRAAVAALPLGLGAALPAAAETKDTSLDAVSQLLLLERLVSAFYTRALAVNGLIPAAQAPDFQRILRHQNQHVALLTQALQDGGAILPPMPAFDFSGQRNVAANPVLFPNVLSVYDDFLALAQQLEDLSVRLYKGQVFNIAYDAKLYKAALRIHAVEAEHSAHVRGLRRSRGATVKNWPSSTDAAIARPAGAQALATAATGGEENLLHERLAGATVPFPTILNVFRLTFVSDESIAEAFDEPISSAAAQAALSLFF</sequence>
<dbReference type="Pfam" id="PF13668">
    <property type="entry name" value="Ferritin_2"/>
    <property type="match status" value="1"/>
</dbReference>
<evidence type="ECO:0000313" key="2">
    <source>
        <dbReference type="Proteomes" id="UP000618931"/>
    </source>
</evidence>
<dbReference type="InterPro" id="IPR009078">
    <property type="entry name" value="Ferritin-like_SF"/>
</dbReference>
<dbReference type="SUPFAM" id="SSF47240">
    <property type="entry name" value="Ferritin-like"/>
    <property type="match status" value="1"/>
</dbReference>
<proteinExistence type="predicted"/>
<name>A0ABS0IAG7_9BACT</name>
<comment type="caution">
    <text evidence="1">The sequence shown here is derived from an EMBL/GenBank/DDBJ whole genome shotgun (WGS) entry which is preliminary data.</text>
</comment>
<protein>
    <submittedName>
        <fullName evidence="1">Ferritin-like domain-containing protein</fullName>
    </submittedName>
</protein>
<reference evidence="1 2" key="1">
    <citation type="submission" date="2020-11" db="EMBL/GenBank/DDBJ databases">
        <authorList>
            <person name="Kim M.K."/>
        </authorList>
    </citation>
    <scope>NUCLEOTIDE SEQUENCE [LARGE SCALE GENOMIC DNA]</scope>
    <source>
        <strain evidence="1 2">BT662</strain>
    </source>
</reference>
<organism evidence="1 2">
    <name type="scientific">Hymenobacter ruricola</name>
    <dbReference type="NCBI Taxonomy" id="2791023"/>
    <lineage>
        <taxon>Bacteria</taxon>
        <taxon>Pseudomonadati</taxon>
        <taxon>Bacteroidota</taxon>
        <taxon>Cytophagia</taxon>
        <taxon>Cytophagales</taxon>
        <taxon>Hymenobacteraceae</taxon>
        <taxon>Hymenobacter</taxon>
    </lineage>
</organism>
<gene>
    <name evidence="1" type="ORF">I2H31_22845</name>
</gene>
<evidence type="ECO:0000313" key="1">
    <source>
        <dbReference type="EMBL" id="MBF9223958.1"/>
    </source>
</evidence>
<dbReference type="Proteomes" id="UP000618931">
    <property type="component" value="Unassembled WGS sequence"/>
</dbReference>
<dbReference type="RefSeq" id="WP_196295382.1">
    <property type="nucleotide sequence ID" value="NZ_JADQDM010000021.1"/>
</dbReference>
<keyword evidence="2" id="KW-1185">Reference proteome</keyword>
<dbReference type="EMBL" id="JADQDM010000021">
    <property type="protein sequence ID" value="MBF9223958.1"/>
    <property type="molecule type" value="Genomic_DNA"/>
</dbReference>